<organism evidence="1">
    <name type="scientific">hydrothermal vent metagenome</name>
    <dbReference type="NCBI Taxonomy" id="652676"/>
    <lineage>
        <taxon>unclassified sequences</taxon>
        <taxon>metagenomes</taxon>
        <taxon>ecological metagenomes</taxon>
    </lineage>
</organism>
<accession>A0A3B0U335</accession>
<evidence type="ECO:0000313" key="1">
    <source>
        <dbReference type="EMBL" id="VAW22783.1"/>
    </source>
</evidence>
<gene>
    <name evidence="1" type="ORF">MNBD_BACTEROID01-1922</name>
</gene>
<sequence>MFVKLLIISVVLVAFVMLALGIKMFFDPKSEFSSHSCEIGKEQADESEDCLNCEIKELANCSKDDNTRKKYN</sequence>
<proteinExistence type="predicted"/>
<reference evidence="1" key="1">
    <citation type="submission" date="2018-06" db="EMBL/GenBank/DDBJ databases">
        <authorList>
            <person name="Zhirakovskaya E."/>
        </authorList>
    </citation>
    <scope>NUCLEOTIDE SEQUENCE</scope>
</reference>
<dbReference type="EMBL" id="UOEP01000179">
    <property type="protein sequence ID" value="VAW22783.1"/>
    <property type="molecule type" value="Genomic_DNA"/>
</dbReference>
<protein>
    <recommendedName>
        <fullName evidence="2">Membrane or secreted protein</fullName>
    </recommendedName>
</protein>
<dbReference type="AlphaFoldDB" id="A0A3B0U335"/>
<evidence type="ECO:0008006" key="2">
    <source>
        <dbReference type="Google" id="ProtNLM"/>
    </source>
</evidence>
<name>A0A3B0U335_9ZZZZ</name>